<evidence type="ECO:0000256" key="18">
    <source>
        <dbReference type="ARBA" id="ARBA00023136"/>
    </source>
</evidence>
<keyword evidence="13" id="KW-0808">Transferase</keyword>
<evidence type="ECO:0000256" key="25">
    <source>
        <dbReference type="SAM" id="MobiDB-lite"/>
    </source>
</evidence>
<evidence type="ECO:0000256" key="9">
    <source>
        <dbReference type="ARBA" id="ARBA00022490"/>
    </source>
</evidence>
<dbReference type="InterPro" id="IPR044136">
    <property type="entry name" value="Lys-tRNA-ligase_II_N"/>
</dbReference>
<dbReference type="PRINTS" id="PR00982">
    <property type="entry name" value="TRNASYNTHLYS"/>
</dbReference>
<keyword evidence="12 27" id="KW-0436">Ligase</keyword>
<dbReference type="EC" id="6.1.1.6" evidence="6 24"/>
<evidence type="ECO:0000256" key="20">
    <source>
        <dbReference type="ARBA" id="ARBA00023242"/>
    </source>
</evidence>
<evidence type="ECO:0000256" key="17">
    <source>
        <dbReference type="ARBA" id="ARBA00022990"/>
    </source>
</evidence>
<evidence type="ECO:0000256" key="16">
    <source>
        <dbReference type="ARBA" id="ARBA00022917"/>
    </source>
</evidence>
<evidence type="ECO:0000256" key="1">
    <source>
        <dbReference type="ARBA" id="ARBA00004123"/>
    </source>
</evidence>
<feature type="compositionally biased region" description="Basic and acidic residues" evidence="25">
    <location>
        <begin position="13"/>
        <end position="51"/>
    </location>
</feature>
<keyword evidence="17" id="KW-0007">Acetylation</keyword>
<evidence type="ECO:0000256" key="14">
    <source>
        <dbReference type="ARBA" id="ARBA00022741"/>
    </source>
</evidence>
<dbReference type="InterPro" id="IPR002313">
    <property type="entry name" value="Lys-tRNA-ligase_II"/>
</dbReference>
<evidence type="ECO:0000256" key="8">
    <source>
        <dbReference type="ARBA" id="ARBA00022475"/>
    </source>
</evidence>
<dbReference type="GO" id="GO:0043032">
    <property type="term" value="P:positive regulation of macrophage activation"/>
    <property type="evidence" value="ECO:0007669"/>
    <property type="project" value="TreeGrafter"/>
</dbReference>
<keyword evidence="14" id="KW-0547">Nucleotide-binding</keyword>
<dbReference type="Gene3D" id="3.30.930.10">
    <property type="entry name" value="Bira Bifunctional Protein, Domain 2"/>
    <property type="match status" value="1"/>
</dbReference>
<comment type="subcellular location">
    <subcellularLocation>
        <location evidence="2">Cell membrane</location>
        <topology evidence="2">Peripheral membrane protein</topology>
    </subcellularLocation>
    <subcellularLocation>
        <location evidence="3">Cytoplasm</location>
        <location evidence="3">Cytosol</location>
    </subcellularLocation>
    <subcellularLocation>
        <location evidence="1">Nucleus</location>
    </subcellularLocation>
    <subcellularLocation>
        <location evidence="4">Secreted</location>
    </subcellularLocation>
</comment>
<dbReference type="GO" id="GO:0017101">
    <property type="term" value="C:aminoacyl-tRNA synthetase multienzyme complex"/>
    <property type="evidence" value="ECO:0007669"/>
    <property type="project" value="TreeGrafter"/>
</dbReference>
<feature type="domain" description="Aminoacyl-transfer RNA synthetases class-II family profile" evidence="26">
    <location>
        <begin position="229"/>
        <end position="557"/>
    </location>
</feature>
<dbReference type="NCBIfam" id="TIGR00499">
    <property type="entry name" value="lysS_bact"/>
    <property type="match status" value="1"/>
</dbReference>
<comment type="similarity">
    <text evidence="5">Belongs to the class-II aminoacyl-tRNA synthetase family.</text>
</comment>
<keyword evidence="15" id="KW-0067">ATP-binding</keyword>
<evidence type="ECO:0000256" key="22">
    <source>
        <dbReference type="ARBA" id="ARBA00048573"/>
    </source>
</evidence>
<comment type="function">
    <text evidence="23">Catalyzes the specific attachment of an amino acid to its cognate tRNA in a 2 step reaction: the amino acid (AA) is first activated by ATP to form AA-AMP and then transferred to the acceptor end of the tRNA. When secreted, acts as a signaling molecule that induces immune response through the activation of monocyte/macrophages. Catalyzes the synthesis of the signaling molecule diadenosine tetraphosphate (Ap4A), and thereby mediates disruption of the complex between HINT1 and MITF and the concomitant activation of MITF transcriptional activity.</text>
</comment>
<evidence type="ECO:0000256" key="13">
    <source>
        <dbReference type="ARBA" id="ARBA00022679"/>
    </source>
</evidence>
<dbReference type="InterPro" id="IPR006195">
    <property type="entry name" value="aa-tRNA-synth_II"/>
</dbReference>
<dbReference type="Pfam" id="PF01336">
    <property type="entry name" value="tRNA_anti-codon"/>
    <property type="match status" value="1"/>
</dbReference>
<dbReference type="GO" id="GO:0003877">
    <property type="term" value="F:ATP:ADP adenylyltransferase activity"/>
    <property type="evidence" value="ECO:0007669"/>
    <property type="project" value="TreeGrafter"/>
</dbReference>
<evidence type="ECO:0000256" key="21">
    <source>
        <dbReference type="ARBA" id="ARBA00030563"/>
    </source>
</evidence>
<dbReference type="PANTHER" id="PTHR42918">
    <property type="entry name" value="LYSYL-TRNA SYNTHETASE"/>
    <property type="match status" value="1"/>
</dbReference>
<dbReference type="GO" id="GO:0005886">
    <property type="term" value="C:plasma membrane"/>
    <property type="evidence" value="ECO:0007669"/>
    <property type="project" value="UniProtKB-SubCell"/>
</dbReference>
<dbReference type="Pfam" id="PF00152">
    <property type="entry name" value="tRNA-synt_2"/>
    <property type="match status" value="1"/>
</dbReference>
<evidence type="ECO:0000256" key="4">
    <source>
        <dbReference type="ARBA" id="ARBA00004613"/>
    </source>
</evidence>
<evidence type="ECO:0000256" key="12">
    <source>
        <dbReference type="ARBA" id="ARBA00022598"/>
    </source>
</evidence>
<dbReference type="SUPFAM" id="SSF50249">
    <property type="entry name" value="Nucleic acid-binding proteins"/>
    <property type="match status" value="1"/>
</dbReference>
<dbReference type="PROSITE" id="PS50862">
    <property type="entry name" value="AA_TRNA_LIGASE_II"/>
    <property type="match status" value="1"/>
</dbReference>
<gene>
    <name evidence="27" type="ORF">D4764_02G0010890</name>
</gene>
<dbReference type="EMBL" id="RHFK02000012">
    <property type="protein sequence ID" value="TWW68048.1"/>
    <property type="molecule type" value="Genomic_DNA"/>
</dbReference>
<keyword evidence="19" id="KW-0030">Aminoacyl-tRNA synthetase</keyword>
<reference evidence="27 28" key="1">
    <citation type="submission" date="2019-04" db="EMBL/GenBank/DDBJ databases">
        <title>Chromosome genome assembly for Takifugu flavidus.</title>
        <authorList>
            <person name="Xiao S."/>
        </authorList>
    </citation>
    <scope>NUCLEOTIDE SEQUENCE [LARGE SCALE GENOMIC DNA]</scope>
    <source>
        <strain evidence="27">HTHZ2018</strain>
        <tissue evidence="27">Muscle</tissue>
    </source>
</reference>
<keyword evidence="11" id="KW-0597">Phosphoprotein</keyword>
<dbReference type="GO" id="GO:0000049">
    <property type="term" value="F:tRNA binding"/>
    <property type="evidence" value="ECO:0007669"/>
    <property type="project" value="TreeGrafter"/>
</dbReference>
<dbReference type="NCBIfam" id="NF001756">
    <property type="entry name" value="PRK00484.1"/>
    <property type="match status" value="1"/>
</dbReference>
<evidence type="ECO:0000256" key="5">
    <source>
        <dbReference type="ARBA" id="ARBA00008226"/>
    </source>
</evidence>
<evidence type="ECO:0000259" key="26">
    <source>
        <dbReference type="PROSITE" id="PS50862"/>
    </source>
</evidence>
<keyword evidence="18" id="KW-0472">Membrane</keyword>
<dbReference type="CDD" id="cd04322">
    <property type="entry name" value="LysRS_N"/>
    <property type="match status" value="1"/>
</dbReference>
<dbReference type="FunFam" id="3.30.930.10:FF:000029">
    <property type="entry name" value="Lysine--tRNA ligase"/>
    <property type="match status" value="1"/>
</dbReference>
<dbReference type="GO" id="GO:0015966">
    <property type="term" value="P:diadenosine tetraphosphate biosynthetic process"/>
    <property type="evidence" value="ECO:0007669"/>
    <property type="project" value="TreeGrafter"/>
</dbReference>
<name>A0A5C6NMX3_9TELE</name>
<dbReference type="GO" id="GO:0005524">
    <property type="term" value="F:ATP binding"/>
    <property type="evidence" value="ECO:0007669"/>
    <property type="project" value="UniProtKB-KW"/>
</dbReference>
<evidence type="ECO:0000256" key="6">
    <source>
        <dbReference type="ARBA" id="ARBA00013166"/>
    </source>
</evidence>
<dbReference type="FunFam" id="2.40.50.140:FF:000050">
    <property type="entry name" value="Lysine--tRNA ligase"/>
    <property type="match status" value="1"/>
</dbReference>
<dbReference type="InterPro" id="IPR018149">
    <property type="entry name" value="Lys-tRNA-synth_II_C"/>
</dbReference>
<keyword evidence="28" id="KW-1185">Reference proteome</keyword>
<dbReference type="CDD" id="cd00775">
    <property type="entry name" value="LysRS_core"/>
    <property type="match status" value="1"/>
</dbReference>
<evidence type="ECO:0000256" key="10">
    <source>
        <dbReference type="ARBA" id="ARBA00022525"/>
    </source>
</evidence>
<keyword evidence="10" id="KW-0964">Secreted</keyword>
<dbReference type="InterPro" id="IPR045864">
    <property type="entry name" value="aa-tRNA-synth_II/BPL/LPL"/>
</dbReference>
<keyword evidence="20" id="KW-0539">Nucleus</keyword>
<keyword evidence="8" id="KW-1003">Cell membrane</keyword>
<evidence type="ECO:0000256" key="19">
    <source>
        <dbReference type="ARBA" id="ARBA00023146"/>
    </source>
</evidence>
<evidence type="ECO:0000313" key="27">
    <source>
        <dbReference type="EMBL" id="TWW68048.1"/>
    </source>
</evidence>
<comment type="caution">
    <text evidence="27">The sequence shown here is derived from an EMBL/GenBank/DDBJ whole genome shotgun (WGS) entry which is preliminary data.</text>
</comment>
<dbReference type="InterPro" id="IPR004364">
    <property type="entry name" value="Aa-tRNA-synt_II"/>
</dbReference>
<dbReference type="Gene3D" id="2.40.50.140">
    <property type="entry name" value="Nucleic acid-binding proteins"/>
    <property type="match status" value="1"/>
</dbReference>
<evidence type="ECO:0000256" key="24">
    <source>
        <dbReference type="RuleBase" id="RU003748"/>
    </source>
</evidence>
<dbReference type="Proteomes" id="UP000324091">
    <property type="component" value="Chromosome 2"/>
</dbReference>
<keyword evidence="16" id="KW-0648">Protein biosynthesis</keyword>
<dbReference type="GO" id="GO:0004824">
    <property type="term" value="F:lysine-tRNA ligase activity"/>
    <property type="evidence" value="ECO:0007669"/>
    <property type="project" value="UniProtKB-EC"/>
</dbReference>
<dbReference type="GO" id="GO:0002276">
    <property type="term" value="P:basophil activation involved in immune response"/>
    <property type="evidence" value="ECO:0007669"/>
    <property type="project" value="TreeGrafter"/>
</dbReference>
<dbReference type="InterPro" id="IPR012340">
    <property type="entry name" value="NA-bd_OB-fold"/>
</dbReference>
<dbReference type="GO" id="GO:0005634">
    <property type="term" value="C:nucleus"/>
    <property type="evidence" value="ECO:0007669"/>
    <property type="project" value="UniProtKB-SubCell"/>
</dbReference>
<proteinExistence type="inferred from homology"/>
<dbReference type="GO" id="GO:0006430">
    <property type="term" value="P:lysyl-tRNA aminoacylation"/>
    <property type="evidence" value="ECO:0007669"/>
    <property type="project" value="InterPro"/>
</dbReference>
<protein>
    <recommendedName>
        <fullName evidence="7 24">Lysine--tRNA ligase</fullName>
        <ecNumber evidence="6 24">6.1.1.6</ecNumber>
    </recommendedName>
    <alternativeName>
        <fullName evidence="21 24">Lysyl-tRNA synthetase</fullName>
    </alternativeName>
</protein>
<dbReference type="PIRSF" id="PIRSF039101">
    <property type="entry name" value="LysRS2"/>
    <property type="match status" value="1"/>
</dbReference>
<dbReference type="SUPFAM" id="SSF55681">
    <property type="entry name" value="Class II aaRS and biotin synthetases"/>
    <property type="match status" value="1"/>
</dbReference>
<comment type="catalytic activity">
    <reaction evidence="22 24">
        <text>tRNA(Lys) + L-lysine + ATP = L-lysyl-tRNA(Lys) + AMP + diphosphate</text>
        <dbReference type="Rhea" id="RHEA:20792"/>
        <dbReference type="Rhea" id="RHEA-COMP:9696"/>
        <dbReference type="Rhea" id="RHEA-COMP:9697"/>
        <dbReference type="ChEBI" id="CHEBI:30616"/>
        <dbReference type="ChEBI" id="CHEBI:32551"/>
        <dbReference type="ChEBI" id="CHEBI:33019"/>
        <dbReference type="ChEBI" id="CHEBI:78442"/>
        <dbReference type="ChEBI" id="CHEBI:78529"/>
        <dbReference type="ChEBI" id="CHEBI:456215"/>
        <dbReference type="EC" id="6.1.1.6"/>
    </reaction>
</comment>
<feature type="region of interest" description="Disordered" evidence="25">
    <location>
        <begin position="1"/>
        <end position="55"/>
    </location>
</feature>
<evidence type="ECO:0000256" key="2">
    <source>
        <dbReference type="ARBA" id="ARBA00004202"/>
    </source>
</evidence>
<dbReference type="GO" id="GO:0005615">
    <property type="term" value="C:extracellular space"/>
    <property type="evidence" value="ECO:0007669"/>
    <property type="project" value="TreeGrafter"/>
</dbReference>
<evidence type="ECO:0000256" key="7">
    <source>
        <dbReference type="ARBA" id="ARBA00015745"/>
    </source>
</evidence>
<sequence length="571" mass="65224">MHTSNMADVTAAGEEKLSKNELKRRLKAEKKAAEKEAKTKEQPEQEACKDEETLDPNQYFKIRSQAIEELKGAGEDPYPHKFHVDVSLTEFIEKYKNLQPGDQLTDAVKVAGRVHAKRVSGAKLLFYDLRGEGVKLQVMANSKNYKSEEEFVAINNKLRRGDIIGVCGNPGKTKKGELSIIPKEMILLSPCLHMLPHLHFGLKDKETRYRQRYLDLILNDSVRQKFITRSKIITYLRSFLDQMGFLEIETPMMNIVPGGAVARPFVTYHNDLDMNLYMRIAPELYHKMLVVGGIDRVYEIGRQFRNEGIDMTHNPEFTTCEFYMAYADYHDLMEITEKLLSGMVKHITGGYKITYHPDGPEGQAWEVDFTPPFRRLSMTHDLEKIMGVKFPPTDSYNSAETRKFFDNLCAEKGVECPPPRTTARLLDKLVGEFMEETCISPTFICDHPQIMSPLAKWHRSEKGLTERFELFVMKKEICNSYTELNDSVRQRELFEQQAKAKAEGDDEAMFIDETFCTALEYGLPPTAGWGMGIDRLCMFLTDSNNIKEVLLFPAMKPDDNKASAPPEGTSV</sequence>
<evidence type="ECO:0000256" key="23">
    <source>
        <dbReference type="ARBA" id="ARBA00059215"/>
    </source>
</evidence>
<dbReference type="InterPro" id="IPR034762">
    <property type="entry name" value="Lys-tRNA-ligase_II_bac/euk"/>
</dbReference>
<evidence type="ECO:0000256" key="3">
    <source>
        <dbReference type="ARBA" id="ARBA00004514"/>
    </source>
</evidence>
<evidence type="ECO:0000256" key="11">
    <source>
        <dbReference type="ARBA" id="ARBA00022553"/>
    </source>
</evidence>
<dbReference type="GO" id="GO:0005829">
    <property type="term" value="C:cytosol"/>
    <property type="evidence" value="ECO:0007669"/>
    <property type="project" value="UniProtKB-SubCell"/>
</dbReference>
<organism evidence="27 28">
    <name type="scientific">Takifugu flavidus</name>
    <name type="common">sansaifugu</name>
    <dbReference type="NCBI Taxonomy" id="433684"/>
    <lineage>
        <taxon>Eukaryota</taxon>
        <taxon>Metazoa</taxon>
        <taxon>Chordata</taxon>
        <taxon>Craniata</taxon>
        <taxon>Vertebrata</taxon>
        <taxon>Euteleostomi</taxon>
        <taxon>Actinopterygii</taxon>
        <taxon>Neopterygii</taxon>
        <taxon>Teleostei</taxon>
        <taxon>Neoteleostei</taxon>
        <taxon>Acanthomorphata</taxon>
        <taxon>Eupercaria</taxon>
        <taxon>Tetraodontiformes</taxon>
        <taxon>Tetradontoidea</taxon>
        <taxon>Tetraodontidae</taxon>
        <taxon>Takifugu</taxon>
    </lineage>
</organism>
<dbReference type="AlphaFoldDB" id="A0A5C6NMX3"/>
<dbReference type="GO" id="GO:0005739">
    <property type="term" value="C:mitochondrion"/>
    <property type="evidence" value="ECO:0007669"/>
    <property type="project" value="TreeGrafter"/>
</dbReference>
<keyword evidence="9" id="KW-0963">Cytoplasm</keyword>
<dbReference type="PANTHER" id="PTHR42918:SF9">
    <property type="entry name" value="LYSINE--TRNA LIGASE"/>
    <property type="match status" value="1"/>
</dbReference>
<accession>A0A5C6NMX3</accession>
<evidence type="ECO:0000256" key="15">
    <source>
        <dbReference type="ARBA" id="ARBA00022840"/>
    </source>
</evidence>
<dbReference type="HAMAP" id="MF_00252">
    <property type="entry name" value="Lys_tRNA_synth_class2"/>
    <property type="match status" value="1"/>
</dbReference>
<dbReference type="InterPro" id="IPR004365">
    <property type="entry name" value="NA-bd_OB_tRNA"/>
</dbReference>
<evidence type="ECO:0000313" key="28">
    <source>
        <dbReference type="Proteomes" id="UP000324091"/>
    </source>
</evidence>